<dbReference type="NCBIfam" id="NF006520">
    <property type="entry name" value="PRK08965.1-4"/>
    <property type="match status" value="1"/>
</dbReference>
<evidence type="ECO:0000256" key="3">
    <source>
        <dbReference type="ARBA" id="ARBA00022475"/>
    </source>
</evidence>
<dbReference type="Proteomes" id="UP000247540">
    <property type="component" value="Unassembled WGS sequence"/>
</dbReference>
<name>A0A318SG67_9BURK</name>
<gene>
    <name evidence="7" type="ORF">DFQ15_11275</name>
</gene>
<dbReference type="AlphaFoldDB" id="A0A318SG67"/>
<dbReference type="InterPro" id="IPR002758">
    <property type="entry name" value="Cation_antiport_E"/>
</dbReference>
<evidence type="ECO:0000256" key="4">
    <source>
        <dbReference type="ARBA" id="ARBA00022692"/>
    </source>
</evidence>
<keyword evidence="5" id="KW-1133">Transmembrane helix</keyword>
<comment type="subcellular location">
    <subcellularLocation>
        <location evidence="1">Cell membrane</location>
        <topology evidence="1">Multi-pass membrane protein</topology>
    </subcellularLocation>
</comment>
<accession>A0A318SG67</accession>
<dbReference type="OrthoDB" id="9807187at2"/>
<evidence type="ECO:0000256" key="2">
    <source>
        <dbReference type="ARBA" id="ARBA00006228"/>
    </source>
</evidence>
<comment type="similarity">
    <text evidence="2">Belongs to the CPA3 antiporters (TC 2.A.63) subunit E family.</text>
</comment>
<dbReference type="PANTHER" id="PTHR34584">
    <property type="entry name" value="NA(+)/H(+) ANTIPORTER SUBUNIT E1"/>
    <property type="match status" value="1"/>
</dbReference>
<protein>
    <submittedName>
        <fullName evidence="7">Multisubunit potassium/proton antiporter PhaE subunit</fullName>
    </submittedName>
</protein>
<evidence type="ECO:0000313" key="7">
    <source>
        <dbReference type="EMBL" id="PYE77823.1"/>
    </source>
</evidence>
<evidence type="ECO:0000313" key="8">
    <source>
        <dbReference type="Proteomes" id="UP000247540"/>
    </source>
</evidence>
<dbReference type="RefSeq" id="WP_110465768.1">
    <property type="nucleotide sequence ID" value="NZ_JAMOFZ010000012.1"/>
</dbReference>
<evidence type="ECO:0000256" key="1">
    <source>
        <dbReference type="ARBA" id="ARBA00004651"/>
    </source>
</evidence>
<dbReference type="EMBL" id="QJTC01000012">
    <property type="protein sequence ID" value="PYE77823.1"/>
    <property type="molecule type" value="Genomic_DNA"/>
</dbReference>
<dbReference type="GO" id="GO:0005886">
    <property type="term" value="C:plasma membrane"/>
    <property type="evidence" value="ECO:0007669"/>
    <property type="project" value="UniProtKB-SubCell"/>
</dbReference>
<keyword evidence="4" id="KW-0812">Transmembrane</keyword>
<evidence type="ECO:0000256" key="5">
    <source>
        <dbReference type="ARBA" id="ARBA00022989"/>
    </source>
</evidence>
<evidence type="ECO:0000256" key="6">
    <source>
        <dbReference type="ARBA" id="ARBA00023136"/>
    </source>
</evidence>
<organism evidence="7 8">
    <name type="scientific">Xylophilus ampelinus</name>
    <dbReference type="NCBI Taxonomy" id="54067"/>
    <lineage>
        <taxon>Bacteria</taxon>
        <taxon>Pseudomonadati</taxon>
        <taxon>Pseudomonadota</taxon>
        <taxon>Betaproteobacteria</taxon>
        <taxon>Burkholderiales</taxon>
        <taxon>Xylophilus</taxon>
    </lineage>
</organism>
<proteinExistence type="inferred from homology"/>
<keyword evidence="8" id="KW-1185">Reference proteome</keyword>
<dbReference type="PANTHER" id="PTHR34584:SF1">
    <property type="entry name" value="NA(+)_H(+) ANTIPORTER SUBUNIT E1"/>
    <property type="match status" value="1"/>
</dbReference>
<keyword evidence="6" id="KW-0472">Membrane</keyword>
<sequence length="165" mass="18310">MKLLRRIFPHPLLAAALFVLWLLLTQSVGPATLLMAALVAVVGPLLTASLRPAPVRIRRPGVVLKLLGTVFVDAMQSNLHTARLLLTRRARDIPSDFVHIPLDLRDPNALAVLAMITCVTPGTAWAELALDRSMLLLHVFDARDPEALIADIKQRYERPLMEIFE</sequence>
<keyword evidence="3" id="KW-1003">Cell membrane</keyword>
<reference evidence="7 8" key="1">
    <citation type="submission" date="2018-06" db="EMBL/GenBank/DDBJ databases">
        <title>Genomic Encyclopedia of Type Strains, Phase III (KMG-III): the genomes of soil and plant-associated and newly described type strains.</title>
        <authorList>
            <person name="Whitman W."/>
        </authorList>
    </citation>
    <scope>NUCLEOTIDE SEQUENCE [LARGE SCALE GENOMIC DNA]</scope>
    <source>
        <strain evidence="7 8">CECT 7646</strain>
    </source>
</reference>
<dbReference type="GO" id="GO:0008324">
    <property type="term" value="F:monoatomic cation transmembrane transporter activity"/>
    <property type="evidence" value="ECO:0007669"/>
    <property type="project" value="InterPro"/>
</dbReference>
<comment type="caution">
    <text evidence="7">The sequence shown here is derived from an EMBL/GenBank/DDBJ whole genome shotgun (WGS) entry which is preliminary data.</text>
</comment>
<dbReference type="PIRSF" id="PIRSF019239">
    <property type="entry name" value="MrpE"/>
    <property type="match status" value="1"/>
</dbReference>
<dbReference type="Pfam" id="PF01899">
    <property type="entry name" value="MNHE"/>
    <property type="match status" value="1"/>
</dbReference>
<dbReference type="NCBIfam" id="NF006518">
    <property type="entry name" value="PRK08965.1-2"/>
    <property type="match status" value="1"/>
</dbReference>